<dbReference type="InterPro" id="IPR010998">
    <property type="entry name" value="Integrase_recombinase_N"/>
</dbReference>
<organism evidence="5 7">
    <name type="scientific">Clostridium innocuum</name>
    <dbReference type="NCBI Taxonomy" id="1522"/>
    <lineage>
        <taxon>Bacteria</taxon>
        <taxon>Bacillati</taxon>
        <taxon>Bacillota</taxon>
        <taxon>Clostridia</taxon>
        <taxon>Eubacteriales</taxon>
        <taxon>Clostridiaceae</taxon>
        <taxon>Clostridium</taxon>
    </lineage>
</organism>
<dbReference type="SUPFAM" id="SSF56349">
    <property type="entry name" value="DNA breaking-rejoining enzymes"/>
    <property type="match status" value="1"/>
</dbReference>
<dbReference type="Gene3D" id="1.10.443.10">
    <property type="entry name" value="Intergrase catalytic core"/>
    <property type="match status" value="1"/>
</dbReference>
<keyword evidence="2" id="KW-0238">DNA-binding</keyword>
<dbReference type="EMBL" id="CP048838">
    <property type="protein sequence ID" value="QJA04547.1"/>
    <property type="molecule type" value="Genomic_DNA"/>
</dbReference>
<protein>
    <submittedName>
        <fullName evidence="5">Recombinase</fullName>
    </submittedName>
    <submittedName>
        <fullName evidence="6">Site-specific integrase</fullName>
    </submittedName>
</protein>
<evidence type="ECO:0000256" key="1">
    <source>
        <dbReference type="ARBA" id="ARBA00008857"/>
    </source>
</evidence>
<dbReference type="Proteomes" id="UP000030008">
    <property type="component" value="Unassembled WGS sequence"/>
</dbReference>
<dbReference type="InterPro" id="IPR050090">
    <property type="entry name" value="Tyrosine_recombinase_XerCD"/>
</dbReference>
<reference evidence="5 7" key="1">
    <citation type="submission" date="2014-08" db="EMBL/GenBank/DDBJ databases">
        <title>Clostridium innocuum, an unnegligible vancomycin-resistant pathogen causing extra-intestinal infections.</title>
        <authorList>
            <person name="Feng Y."/>
            <person name="Chiu C.-H."/>
        </authorList>
    </citation>
    <scope>NUCLEOTIDE SEQUENCE [LARGE SCALE GENOMIC DNA]</scope>
    <source>
        <strain evidence="5 7">AN88</strain>
    </source>
</reference>
<dbReference type="PROSITE" id="PS51898">
    <property type="entry name" value="TYR_RECOMBINASE"/>
    <property type="match status" value="1"/>
</dbReference>
<dbReference type="CDD" id="cd00397">
    <property type="entry name" value="DNA_BRE_C"/>
    <property type="match status" value="1"/>
</dbReference>
<evidence type="ECO:0000313" key="5">
    <source>
        <dbReference type="EMBL" id="KGJ54769.1"/>
    </source>
</evidence>
<evidence type="ECO:0000313" key="7">
    <source>
        <dbReference type="Proteomes" id="UP000030008"/>
    </source>
</evidence>
<dbReference type="GO" id="GO:0006310">
    <property type="term" value="P:DNA recombination"/>
    <property type="evidence" value="ECO:0007669"/>
    <property type="project" value="UniProtKB-KW"/>
</dbReference>
<evidence type="ECO:0000259" key="4">
    <source>
        <dbReference type="PROSITE" id="PS51898"/>
    </source>
</evidence>
<dbReference type="AlphaFoldDB" id="A0A099I9R8"/>
<dbReference type="PANTHER" id="PTHR30349:SF64">
    <property type="entry name" value="PROPHAGE INTEGRASE INTD-RELATED"/>
    <property type="match status" value="1"/>
</dbReference>
<dbReference type="GO" id="GO:0015074">
    <property type="term" value="P:DNA integration"/>
    <property type="evidence" value="ECO:0007669"/>
    <property type="project" value="InterPro"/>
</dbReference>
<comment type="similarity">
    <text evidence="1">Belongs to the 'phage' integrase family.</text>
</comment>
<dbReference type="PANTHER" id="PTHR30349">
    <property type="entry name" value="PHAGE INTEGRASE-RELATED"/>
    <property type="match status" value="1"/>
</dbReference>
<accession>A0A099I9R8</accession>
<dbReference type="InterPro" id="IPR013762">
    <property type="entry name" value="Integrase-like_cat_sf"/>
</dbReference>
<dbReference type="RefSeq" id="WP_002605987.1">
    <property type="nucleotide sequence ID" value="NZ_BAAACC010000023.1"/>
</dbReference>
<evidence type="ECO:0000256" key="3">
    <source>
        <dbReference type="ARBA" id="ARBA00023172"/>
    </source>
</evidence>
<reference evidence="6 8" key="2">
    <citation type="submission" date="2020-02" db="EMBL/GenBank/DDBJ databases">
        <authorList>
            <person name="Kociolek L.K."/>
            <person name="Ozer E.A."/>
        </authorList>
    </citation>
    <scope>NUCLEOTIDE SEQUENCE [LARGE SCALE GENOMIC DNA]</scope>
    <source>
        <strain evidence="6 8">ATCC 14501</strain>
    </source>
</reference>
<sequence length="356" mass="41977">MKGKSVGIKKANGMGSVYKLQGNRRKPWVACVTVSYKRKDGMRHQKRKIIGYYETEEMAEFSLWNYNKNPALYAEIEKLGTITFENVYMEWSSTKYRNISQTAINGYKAAYARCSSIWNVRMSDLRAMHFQRIMDESTLSLSSDLKLRSLMMLVCEYAVQNDIIQKNYAKYVIINRKEDHPEIHKPFTEWEIEKLFDHENIPFVDTILIMIYTGFRVGELFNIRREDVDVQNMTIRGGSKTEAGKNRLVPVHEKIQKYVMDYYLQGHEYLISDADTRKKFNYHMYRNQYFDKIMDMLEMEHLPHDCRHTFATRLSNYGANSTCIKKLIGHSSYTTTEKIYTHKDVAQLRRAISTLK</sequence>
<feature type="domain" description="Tyr recombinase" evidence="4">
    <location>
        <begin position="182"/>
        <end position="353"/>
    </location>
</feature>
<name>A0A099I9R8_CLOIN</name>
<dbReference type="Pfam" id="PF00589">
    <property type="entry name" value="Phage_integrase"/>
    <property type="match status" value="1"/>
</dbReference>
<gene>
    <name evidence="5" type="ORF">CIAN88_02145</name>
    <name evidence="6" type="ORF">G4D54_19990</name>
</gene>
<dbReference type="EMBL" id="JQIF01000009">
    <property type="protein sequence ID" value="KGJ54769.1"/>
    <property type="molecule type" value="Genomic_DNA"/>
</dbReference>
<evidence type="ECO:0000313" key="8">
    <source>
        <dbReference type="Proteomes" id="UP000503330"/>
    </source>
</evidence>
<dbReference type="InterPro" id="IPR011010">
    <property type="entry name" value="DNA_brk_join_enz"/>
</dbReference>
<evidence type="ECO:0000313" key="6">
    <source>
        <dbReference type="EMBL" id="QJA04547.1"/>
    </source>
</evidence>
<evidence type="ECO:0000256" key="2">
    <source>
        <dbReference type="ARBA" id="ARBA00023125"/>
    </source>
</evidence>
<dbReference type="Gene3D" id="1.10.150.130">
    <property type="match status" value="1"/>
</dbReference>
<dbReference type="InterPro" id="IPR002104">
    <property type="entry name" value="Integrase_catalytic"/>
</dbReference>
<dbReference type="GeneID" id="61927869"/>
<keyword evidence="3" id="KW-0233">DNA recombination</keyword>
<dbReference type="GO" id="GO:0003677">
    <property type="term" value="F:DNA binding"/>
    <property type="evidence" value="ECO:0007669"/>
    <property type="project" value="UniProtKB-KW"/>
</dbReference>
<proteinExistence type="inferred from homology"/>
<dbReference type="Proteomes" id="UP000503330">
    <property type="component" value="Chromosome"/>
</dbReference>